<evidence type="ECO:0000313" key="3">
    <source>
        <dbReference type="Proteomes" id="UP001550044"/>
    </source>
</evidence>
<dbReference type="Pfam" id="PF19586">
    <property type="entry name" value="DUF6093"/>
    <property type="match status" value="1"/>
</dbReference>
<dbReference type="Proteomes" id="UP001550044">
    <property type="component" value="Unassembled WGS sequence"/>
</dbReference>
<organism evidence="2 3">
    <name type="scientific">Streptomyces sp. 900116325</name>
    <dbReference type="NCBI Taxonomy" id="3154295"/>
    <lineage>
        <taxon>Bacteria</taxon>
        <taxon>Bacillati</taxon>
        <taxon>Actinomycetota</taxon>
        <taxon>Actinomycetes</taxon>
        <taxon>Kitasatosporales</taxon>
        <taxon>Streptomycetaceae</taxon>
        <taxon>Streptomyces</taxon>
    </lineage>
</organism>
<feature type="region of interest" description="Disordered" evidence="1">
    <location>
        <begin position="1"/>
        <end position="28"/>
    </location>
</feature>
<protein>
    <submittedName>
        <fullName evidence="2">DUF6093 family protein</fullName>
    </submittedName>
</protein>
<evidence type="ECO:0000256" key="1">
    <source>
        <dbReference type="SAM" id="MobiDB-lite"/>
    </source>
</evidence>
<sequence>MPTRSPSSAPRGSTSPHRRPGREPVPVDLSQARADLEAQLTDTVRISRTAGQPVLDPVTGGARPDPDHVVYEGPGAVLSTHGQIRNRRTELSNPAPTAYSTGKTTARRTHVQRHPHQCLCLPEYAAPSNPRPAPA</sequence>
<proteinExistence type="predicted"/>
<feature type="compositionally biased region" description="Polar residues" evidence="1">
    <location>
        <begin position="1"/>
        <end position="15"/>
    </location>
</feature>
<gene>
    <name evidence="2" type="ORF">ABZV61_18745</name>
</gene>
<feature type="compositionally biased region" description="Basic residues" evidence="1">
    <location>
        <begin position="105"/>
        <end position="114"/>
    </location>
</feature>
<feature type="compositionally biased region" description="Polar residues" evidence="1">
    <location>
        <begin position="91"/>
        <end position="104"/>
    </location>
</feature>
<keyword evidence="3" id="KW-1185">Reference proteome</keyword>
<accession>A0ABV2UAC9</accession>
<reference evidence="2 3" key="1">
    <citation type="submission" date="2024-06" db="EMBL/GenBank/DDBJ databases">
        <title>The Natural Products Discovery Center: Release of the First 8490 Sequenced Strains for Exploring Actinobacteria Biosynthetic Diversity.</title>
        <authorList>
            <person name="Kalkreuter E."/>
            <person name="Kautsar S.A."/>
            <person name="Yang D."/>
            <person name="Bader C.D."/>
            <person name="Teijaro C.N."/>
            <person name="Fluegel L."/>
            <person name="Davis C.M."/>
            <person name="Simpson J.R."/>
            <person name="Lauterbach L."/>
            <person name="Steele A.D."/>
            <person name="Gui C."/>
            <person name="Meng S."/>
            <person name="Li G."/>
            <person name="Viehrig K."/>
            <person name="Ye F."/>
            <person name="Su P."/>
            <person name="Kiefer A.F."/>
            <person name="Nichols A."/>
            <person name="Cepeda A.J."/>
            <person name="Yan W."/>
            <person name="Fan B."/>
            <person name="Jiang Y."/>
            <person name="Adhikari A."/>
            <person name="Zheng C.-J."/>
            <person name="Schuster L."/>
            <person name="Cowan T.M."/>
            <person name="Smanski M.J."/>
            <person name="Chevrette M.G."/>
            <person name="De Carvalho L.P.S."/>
            <person name="Shen B."/>
        </authorList>
    </citation>
    <scope>NUCLEOTIDE SEQUENCE [LARGE SCALE GENOMIC DNA]</scope>
    <source>
        <strain evidence="2 3">NPDC005137</strain>
    </source>
</reference>
<dbReference type="RefSeq" id="WP_356498164.1">
    <property type="nucleotide sequence ID" value="NZ_JBEXEF010000023.1"/>
</dbReference>
<dbReference type="EMBL" id="JBEXIP010000013">
    <property type="protein sequence ID" value="MET8434796.1"/>
    <property type="molecule type" value="Genomic_DNA"/>
</dbReference>
<feature type="region of interest" description="Disordered" evidence="1">
    <location>
        <begin position="89"/>
        <end position="114"/>
    </location>
</feature>
<evidence type="ECO:0000313" key="2">
    <source>
        <dbReference type="EMBL" id="MET8434796.1"/>
    </source>
</evidence>
<dbReference type="InterPro" id="IPR046075">
    <property type="entry name" value="DUF6093"/>
</dbReference>
<name>A0ABV2UAC9_9ACTN</name>
<feature type="region of interest" description="Disordered" evidence="1">
    <location>
        <begin position="48"/>
        <end position="67"/>
    </location>
</feature>
<comment type="caution">
    <text evidence="2">The sequence shown here is derived from an EMBL/GenBank/DDBJ whole genome shotgun (WGS) entry which is preliminary data.</text>
</comment>